<evidence type="ECO:0000313" key="8">
    <source>
        <dbReference type="Proteomes" id="UP000186609"/>
    </source>
</evidence>
<dbReference type="InterPro" id="IPR000843">
    <property type="entry name" value="HTH_LacI"/>
</dbReference>
<sequence>MTDESRPGIGPVSLATVAAKAGVSIATVSRIVNGETRRASPETLERVRQAIKTVGYHPNQLGRALRNRESRLVAMLAANLDNPVMATIAASTEAALREAGYTMILCDTHDRPDLQDDYLNAMRSQVVQGYVMVASQPSPGLRDFVDRGAPMVFVSRRSPFGECAFVGPDNLAAGAAAADYLLDRGIDAPAVVFPSRGSSTTRERVKGFCDRATARGVPAGQVRHVEAPGISHLEIGYAAAAHFAAPQAWPRGAMCISDQVAYGVHRLARESGVRVPHDCELVGIDGNPINAWLAPWLTSVEIPHRDFGPRVVDLLIGLWGGQPPREHLMPHRMAAALES</sequence>
<dbReference type="Proteomes" id="UP000186609">
    <property type="component" value="Chromosome"/>
</dbReference>
<reference evidence="7 8" key="1">
    <citation type="submission" date="2017-01" db="EMBL/GenBank/DDBJ databases">
        <authorList>
            <person name="Mah S.A."/>
            <person name="Swanson W.J."/>
            <person name="Moy G.W."/>
            <person name="Vacquier V.D."/>
        </authorList>
    </citation>
    <scope>NUCLEOTIDE SEQUENCE [LARGE SCALE GENOMIC DNA]</scope>
    <source>
        <strain evidence="7 8">DCY110</strain>
    </source>
</reference>
<dbReference type="SUPFAM" id="SSF47413">
    <property type="entry name" value="lambda repressor-like DNA-binding domains"/>
    <property type="match status" value="1"/>
</dbReference>
<protein>
    <submittedName>
        <fullName evidence="7">LacI family transcriptional regulator</fullName>
    </submittedName>
</protein>
<evidence type="ECO:0000259" key="5">
    <source>
        <dbReference type="PROSITE" id="PS50932"/>
    </source>
</evidence>
<dbReference type="PANTHER" id="PTHR30146:SF148">
    <property type="entry name" value="HTH-TYPE TRANSCRIPTIONAL REPRESSOR PURR-RELATED"/>
    <property type="match status" value="1"/>
</dbReference>
<dbReference type="Pfam" id="PF13377">
    <property type="entry name" value="Peripla_BP_3"/>
    <property type="match status" value="1"/>
</dbReference>
<dbReference type="AlphaFoldDB" id="A0A1P8K316"/>
<dbReference type="PROSITE" id="PS50932">
    <property type="entry name" value="HTH_LACI_2"/>
    <property type="match status" value="1"/>
</dbReference>
<feature type="domain" description="HTH lacI-type" evidence="5">
    <location>
        <begin position="12"/>
        <end position="67"/>
    </location>
</feature>
<dbReference type="Pfam" id="PF00356">
    <property type="entry name" value="LacI"/>
    <property type="match status" value="1"/>
</dbReference>
<dbReference type="CDD" id="cd06267">
    <property type="entry name" value="PBP1_LacI_sugar_binding-like"/>
    <property type="match status" value="1"/>
</dbReference>
<evidence type="ECO:0000256" key="4">
    <source>
        <dbReference type="ARBA" id="ARBA00023163"/>
    </source>
</evidence>
<keyword evidence="2" id="KW-0805">Transcription regulation</keyword>
<feature type="domain" description="HTH cro/C1-type" evidence="6">
    <location>
        <begin position="13"/>
        <end position="57"/>
    </location>
</feature>
<dbReference type="InterPro" id="IPR028082">
    <property type="entry name" value="Peripla_BP_I"/>
</dbReference>
<dbReference type="Gene3D" id="3.40.50.2300">
    <property type="match status" value="2"/>
</dbReference>
<dbReference type="PANTHER" id="PTHR30146">
    <property type="entry name" value="LACI-RELATED TRANSCRIPTIONAL REPRESSOR"/>
    <property type="match status" value="1"/>
</dbReference>
<dbReference type="KEGG" id="rhy:RD110_01380"/>
<evidence type="ECO:0000313" key="7">
    <source>
        <dbReference type="EMBL" id="APW40400.1"/>
    </source>
</evidence>
<evidence type="ECO:0000256" key="2">
    <source>
        <dbReference type="ARBA" id="ARBA00023015"/>
    </source>
</evidence>
<dbReference type="GO" id="GO:0000976">
    <property type="term" value="F:transcription cis-regulatory region binding"/>
    <property type="evidence" value="ECO:0007669"/>
    <property type="project" value="TreeGrafter"/>
</dbReference>
<evidence type="ECO:0000256" key="3">
    <source>
        <dbReference type="ARBA" id="ARBA00023125"/>
    </source>
</evidence>
<dbReference type="InterPro" id="IPR001387">
    <property type="entry name" value="Cro/C1-type_HTH"/>
</dbReference>
<dbReference type="SMART" id="SM00354">
    <property type="entry name" value="HTH_LACI"/>
    <property type="match status" value="1"/>
</dbReference>
<evidence type="ECO:0000256" key="1">
    <source>
        <dbReference type="ARBA" id="ARBA00022491"/>
    </source>
</evidence>
<accession>A0A1P8K316</accession>
<dbReference type="OrthoDB" id="269117at2"/>
<keyword evidence="3" id="KW-0238">DNA-binding</keyword>
<dbReference type="Gene3D" id="1.10.260.40">
    <property type="entry name" value="lambda repressor-like DNA-binding domains"/>
    <property type="match status" value="1"/>
</dbReference>
<keyword evidence="4" id="KW-0804">Transcription</keyword>
<dbReference type="STRING" id="1842727.RD110_01380"/>
<proteinExistence type="predicted"/>
<name>A0A1P8K316_9BURK</name>
<dbReference type="InterPro" id="IPR010982">
    <property type="entry name" value="Lambda_DNA-bd_dom_sf"/>
</dbReference>
<keyword evidence="8" id="KW-1185">Reference proteome</keyword>
<dbReference type="GO" id="GO:0003700">
    <property type="term" value="F:DNA-binding transcription factor activity"/>
    <property type="evidence" value="ECO:0007669"/>
    <property type="project" value="TreeGrafter"/>
</dbReference>
<organism evidence="7 8">
    <name type="scientific">Rhodoferax koreensis</name>
    <dbReference type="NCBI Taxonomy" id="1842727"/>
    <lineage>
        <taxon>Bacteria</taxon>
        <taxon>Pseudomonadati</taxon>
        <taxon>Pseudomonadota</taxon>
        <taxon>Betaproteobacteria</taxon>
        <taxon>Burkholderiales</taxon>
        <taxon>Comamonadaceae</taxon>
        <taxon>Rhodoferax</taxon>
    </lineage>
</organism>
<dbReference type="RefSeq" id="WP_076204216.1">
    <property type="nucleotide sequence ID" value="NZ_CP019236.1"/>
</dbReference>
<dbReference type="EMBL" id="CP019236">
    <property type="protein sequence ID" value="APW40400.1"/>
    <property type="molecule type" value="Genomic_DNA"/>
</dbReference>
<dbReference type="PROSITE" id="PS50943">
    <property type="entry name" value="HTH_CROC1"/>
    <property type="match status" value="1"/>
</dbReference>
<evidence type="ECO:0000259" key="6">
    <source>
        <dbReference type="PROSITE" id="PS50943"/>
    </source>
</evidence>
<dbReference type="SUPFAM" id="SSF53822">
    <property type="entry name" value="Periplasmic binding protein-like I"/>
    <property type="match status" value="1"/>
</dbReference>
<dbReference type="InterPro" id="IPR046335">
    <property type="entry name" value="LacI/GalR-like_sensor"/>
</dbReference>
<dbReference type="CDD" id="cd01392">
    <property type="entry name" value="HTH_LacI"/>
    <property type="match status" value="1"/>
</dbReference>
<keyword evidence="1" id="KW-0678">Repressor</keyword>
<gene>
    <name evidence="7" type="ORF">RD110_01380</name>
</gene>